<evidence type="ECO:0000313" key="3">
    <source>
        <dbReference type="EMBL" id="BAX80202.1"/>
    </source>
</evidence>
<evidence type="ECO:0000256" key="1">
    <source>
        <dbReference type="ARBA" id="ARBA00006865"/>
    </source>
</evidence>
<dbReference type="GO" id="GO:0005975">
    <property type="term" value="P:carbohydrate metabolic process"/>
    <property type="evidence" value="ECO:0007669"/>
    <property type="project" value="InterPro"/>
</dbReference>
<dbReference type="RefSeq" id="WP_096429067.1">
    <property type="nucleotide sequence ID" value="NZ_AP018042.1"/>
</dbReference>
<reference evidence="4" key="2">
    <citation type="journal article" date="2020" name="Antonie Van Leeuwenhoek">
        <title>Labilibaculum antarcticum sp. nov., a novel facultative anaerobic, psychrotorelant bacterium isolated from marine sediment of Antarctica.</title>
        <authorList>
            <person name="Watanabe M."/>
            <person name="Kojima H."/>
            <person name="Fukui M."/>
        </authorList>
    </citation>
    <scope>NUCLEOTIDE SEQUENCE [LARGE SCALE GENOMIC DNA]</scope>
    <source>
        <strain evidence="4">SPP2</strain>
    </source>
</reference>
<feature type="domain" description="GH16" evidence="2">
    <location>
        <begin position="223"/>
        <end position="470"/>
    </location>
</feature>
<dbReference type="PANTHER" id="PTHR10963">
    <property type="entry name" value="GLYCOSYL HYDROLASE-RELATED"/>
    <property type="match status" value="1"/>
</dbReference>
<dbReference type="KEGG" id="mbas:ALGA_1830"/>
<dbReference type="InterPro" id="IPR050546">
    <property type="entry name" value="Glycosyl_Hydrlase_16"/>
</dbReference>
<dbReference type="PANTHER" id="PTHR10963:SF55">
    <property type="entry name" value="GLYCOSIDE HYDROLASE FAMILY 16 PROTEIN"/>
    <property type="match status" value="1"/>
</dbReference>
<dbReference type="Proteomes" id="UP000218267">
    <property type="component" value="Chromosome"/>
</dbReference>
<dbReference type="InterPro" id="IPR000757">
    <property type="entry name" value="Beta-glucanase-like"/>
</dbReference>
<dbReference type="SUPFAM" id="SSF49899">
    <property type="entry name" value="Concanavalin A-like lectins/glucanases"/>
    <property type="match status" value="1"/>
</dbReference>
<keyword evidence="4" id="KW-1185">Reference proteome</keyword>
<comment type="similarity">
    <text evidence="1">Belongs to the glycosyl hydrolase 16 family.</text>
</comment>
<protein>
    <recommendedName>
        <fullName evidence="2">GH16 domain-containing protein</fullName>
    </recommendedName>
</protein>
<dbReference type="PROSITE" id="PS51762">
    <property type="entry name" value="GH16_2"/>
    <property type="match status" value="1"/>
</dbReference>
<dbReference type="EMBL" id="AP018042">
    <property type="protein sequence ID" value="BAX80202.1"/>
    <property type="molecule type" value="Genomic_DNA"/>
</dbReference>
<sequence length="470" mass="55947">MNFFLAYKLRKASDTVSVENKRDALRKNFEEFEAFSISEELKDYFDLEAYVLSEKFKSNRKLIEGKSYKKSELFKDEKDFKRFQRSKKFKIYFRLKGSSELSTFELTKVSPEIERFKELDALVHSVNFNKKEQAEELKEFKLIKNYQHIKDFFKFEKSKSYKIYKELEGSKELEDYLKLEEKISSDEFQKEKLDLLDKKRFEKTEDFKKHQEYFRLKESDKYKKYFALKNKNPFGELKKWELTFSDEFDSKSLNEEKWINKYFWGDKLLNKGYSLNSDLHTFTDGKNIGYSDSSIVLQARKEKHNGLLWNPAMGFVPKEFDYTSAIINTGKSFRQKYGRFEAKIKLTNPNQVSHSFWMVADKNLPHIDVLKTSGDGKLLMGNYWGTDNQINSKQFKIKGIDISKGHFIYSLDWNKNELVWKINDVVVKTQTEGVPHDPMYLNFSMGIIKEQQSVNASLEIDWVRCYKIKE</sequence>
<evidence type="ECO:0000259" key="2">
    <source>
        <dbReference type="PROSITE" id="PS51762"/>
    </source>
</evidence>
<dbReference type="GO" id="GO:0004553">
    <property type="term" value="F:hydrolase activity, hydrolyzing O-glycosyl compounds"/>
    <property type="evidence" value="ECO:0007669"/>
    <property type="project" value="InterPro"/>
</dbReference>
<accession>A0A1Y1CJP4</accession>
<dbReference type="Gene3D" id="2.60.120.200">
    <property type="match status" value="1"/>
</dbReference>
<proteinExistence type="inferred from homology"/>
<dbReference type="Pfam" id="PF00722">
    <property type="entry name" value="Glyco_hydro_16"/>
    <property type="match status" value="1"/>
</dbReference>
<reference evidence="3 4" key="1">
    <citation type="journal article" date="2018" name="Mar. Genomics">
        <title>Complete genome sequence of Marinifilaceae bacterium strain SPP2, isolated from the Antarctic marine sediment.</title>
        <authorList>
            <person name="Watanabe M."/>
            <person name="Kojima H."/>
            <person name="Fukui M."/>
        </authorList>
    </citation>
    <scope>NUCLEOTIDE SEQUENCE [LARGE SCALE GENOMIC DNA]</scope>
    <source>
        <strain evidence="3 4">SPP2</strain>
    </source>
</reference>
<dbReference type="OrthoDB" id="9809583at2"/>
<dbReference type="InterPro" id="IPR013320">
    <property type="entry name" value="ConA-like_dom_sf"/>
</dbReference>
<organism evidence="3 4">
    <name type="scientific">Labilibaculum antarcticum</name>
    <dbReference type="NCBI Taxonomy" id="1717717"/>
    <lineage>
        <taxon>Bacteria</taxon>
        <taxon>Pseudomonadati</taxon>
        <taxon>Bacteroidota</taxon>
        <taxon>Bacteroidia</taxon>
        <taxon>Marinilabiliales</taxon>
        <taxon>Marinifilaceae</taxon>
        <taxon>Labilibaculum</taxon>
    </lineage>
</organism>
<dbReference type="AlphaFoldDB" id="A0A1Y1CJP4"/>
<evidence type="ECO:0000313" key="4">
    <source>
        <dbReference type="Proteomes" id="UP000218267"/>
    </source>
</evidence>
<gene>
    <name evidence="3" type="ORF">ALGA_1830</name>
</gene>
<name>A0A1Y1CJP4_9BACT</name>